<dbReference type="Proteomes" id="UP000694701">
    <property type="component" value="Unplaced"/>
</dbReference>
<dbReference type="Ensembl" id="ENSCCRT00020089553.1">
    <property type="protein sequence ID" value="ENSCCRP00020081800.1"/>
    <property type="gene ID" value="ENSCCRG00020037718.1"/>
</dbReference>
<proteinExistence type="predicted"/>
<keyword evidence="1" id="KW-0732">Signal</keyword>
<reference evidence="3" key="1">
    <citation type="submission" date="2025-08" db="UniProtKB">
        <authorList>
            <consortium name="Ensembl"/>
        </authorList>
    </citation>
    <scope>IDENTIFICATION</scope>
</reference>
<protein>
    <recommendedName>
        <fullName evidence="2">Nucleolar protein 58/56 N-terminal domain-containing protein</fullName>
    </recommendedName>
</protein>
<feature type="domain" description="Nucleolar protein 58/56 N-terminal" evidence="2">
    <location>
        <begin position="14"/>
        <end position="79"/>
    </location>
</feature>
<organism evidence="3 4">
    <name type="scientific">Cyprinus carpio</name>
    <name type="common">Common carp</name>
    <dbReference type="NCBI Taxonomy" id="7962"/>
    <lineage>
        <taxon>Eukaryota</taxon>
        <taxon>Metazoa</taxon>
        <taxon>Chordata</taxon>
        <taxon>Craniata</taxon>
        <taxon>Vertebrata</taxon>
        <taxon>Euteleostomi</taxon>
        <taxon>Actinopterygii</taxon>
        <taxon>Neopterygii</taxon>
        <taxon>Teleostei</taxon>
        <taxon>Ostariophysi</taxon>
        <taxon>Cypriniformes</taxon>
        <taxon>Cyprinidae</taxon>
        <taxon>Cyprininae</taxon>
        <taxon>Cyprinus</taxon>
    </lineage>
</organism>
<dbReference type="GO" id="GO:0030515">
    <property type="term" value="F:snoRNA binding"/>
    <property type="evidence" value="ECO:0007669"/>
    <property type="project" value="InterPro"/>
</dbReference>
<accession>A0A8C2PTD3</accession>
<feature type="signal peptide" evidence="1">
    <location>
        <begin position="1"/>
        <end position="22"/>
    </location>
</feature>
<dbReference type="AlphaFoldDB" id="A0A8C2PTD3"/>
<evidence type="ECO:0000259" key="2">
    <source>
        <dbReference type="Pfam" id="PF08156"/>
    </source>
</evidence>
<gene>
    <name evidence="3" type="primary">nop56</name>
</gene>
<dbReference type="GO" id="GO:0032040">
    <property type="term" value="C:small-subunit processome"/>
    <property type="evidence" value="ECO:0007669"/>
    <property type="project" value="InterPro"/>
</dbReference>
<dbReference type="InterPro" id="IPR045056">
    <property type="entry name" value="Nop56/Nop58"/>
</dbReference>
<sequence>MKHLGLCPCLVLLHVLFEHAAGYALFAVKEVEDIGMLLPQVEQSVLNLGKFTSVIKLSAFFPFKSAQGALENINAVSEGVVHADLKLFLETNLPSGGKKKAMLGVSDAKLGAALQEELNLSIQTGDHNGQWQSSGHPRCVPQLYGYGYLSYRLDQH</sequence>
<name>A0A8C2PTD3_CYPCA</name>
<evidence type="ECO:0000313" key="4">
    <source>
        <dbReference type="Proteomes" id="UP000694701"/>
    </source>
</evidence>
<dbReference type="PANTHER" id="PTHR10894">
    <property type="entry name" value="NUCLEOLAR PROTEIN 5 NUCLEOLAR PROTEIN NOP5 NOP58"/>
    <property type="match status" value="1"/>
</dbReference>
<dbReference type="Pfam" id="PF08156">
    <property type="entry name" value="NOP5NT"/>
    <property type="match status" value="1"/>
</dbReference>
<dbReference type="PANTHER" id="PTHR10894:SF0">
    <property type="entry name" value="NUCLEOLAR PROTEIN 56"/>
    <property type="match status" value="1"/>
</dbReference>
<dbReference type="InterPro" id="IPR012974">
    <property type="entry name" value="NOP58/56_N"/>
</dbReference>
<evidence type="ECO:0000313" key="3">
    <source>
        <dbReference type="Ensembl" id="ENSCCRP00020081800.1"/>
    </source>
</evidence>
<dbReference type="GO" id="GO:0031428">
    <property type="term" value="C:box C/D methylation guide snoRNP complex"/>
    <property type="evidence" value="ECO:0007669"/>
    <property type="project" value="InterPro"/>
</dbReference>
<feature type="chain" id="PRO_5034289357" description="Nucleolar protein 58/56 N-terminal domain-containing protein" evidence="1">
    <location>
        <begin position="23"/>
        <end position="156"/>
    </location>
</feature>
<evidence type="ECO:0000256" key="1">
    <source>
        <dbReference type="SAM" id="SignalP"/>
    </source>
</evidence>